<reference evidence="2 3" key="1">
    <citation type="submission" date="2021-08" db="EMBL/GenBank/DDBJ databases">
        <title>Collinsella faecalis sp. nov. isolated from swine faeces.</title>
        <authorList>
            <person name="Oh B.S."/>
            <person name="Lee J.H."/>
        </authorList>
    </citation>
    <scope>NUCLEOTIDE SEQUENCE [LARGE SCALE GENOMIC DNA]</scope>
    <source>
        <strain evidence="2 3">AGMB00827</strain>
    </source>
</reference>
<keyword evidence="1" id="KW-0472">Membrane</keyword>
<feature type="transmembrane region" description="Helical" evidence="1">
    <location>
        <begin position="38"/>
        <end position="58"/>
    </location>
</feature>
<feature type="transmembrane region" description="Helical" evidence="1">
    <location>
        <begin position="64"/>
        <end position="97"/>
    </location>
</feature>
<protein>
    <submittedName>
        <fullName evidence="2">MptD family putative ECF transporter S component</fullName>
    </submittedName>
</protein>
<evidence type="ECO:0000313" key="3">
    <source>
        <dbReference type="Proteomes" id="UP000700908"/>
    </source>
</evidence>
<keyword evidence="1" id="KW-0812">Transmembrane</keyword>
<dbReference type="Pfam" id="PF09605">
    <property type="entry name" value="Trep_Strep"/>
    <property type="match status" value="1"/>
</dbReference>
<comment type="caution">
    <text evidence="2">The sequence shown here is derived from an EMBL/GenBank/DDBJ whole genome shotgun (WGS) entry which is preliminary data.</text>
</comment>
<organism evidence="2 3">
    <name type="scientific">Collinsella ureilytica</name>
    <dbReference type="NCBI Taxonomy" id="2869515"/>
    <lineage>
        <taxon>Bacteria</taxon>
        <taxon>Bacillati</taxon>
        <taxon>Actinomycetota</taxon>
        <taxon>Coriobacteriia</taxon>
        <taxon>Coriobacteriales</taxon>
        <taxon>Coriobacteriaceae</taxon>
        <taxon>Collinsella</taxon>
    </lineage>
</organism>
<dbReference type="EMBL" id="JAIMFO010000006">
    <property type="protein sequence ID" value="MBY4797692.1"/>
    <property type="molecule type" value="Genomic_DNA"/>
</dbReference>
<sequence>MREKNLTVKDLVTIGIFAVVYSVVMFVTGCMGFVPILYLVWPTVCAIVGGVVIMLFMAKVQKPWALLILGMIVPLATFAMGYTFIVPLISLIVMLIAEFIRRMGDYKSFKCNMLSYAFFSLWTCSSLSQILLVKERYMEMVATMMGPDYLNALEKLITYPSMALVALGAFLGGIAGAFLGKAMLKKHFEKAGVV</sequence>
<dbReference type="PROSITE" id="PS51257">
    <property type="entry name" value="PROKAR_LIPOPROTEIN"/>
    <property type="match status" value="1"/>
</dbReference>
<feature type="transmembrane region" description="Helical" evidence="1">
    <location>
        <begin position="12"/>
        <end position="31"/>
    </location>
</feature>
<dbReference type="Proteomes" id="UP000700908">
    <property type="component" value="Unassembled WGS sequence"/>
</dbReference>
<evidence type="ECO:0000313" key="2">
    <source>
        <dbReference type="EMBL" id="MBY4797692.1"/>
    </source>
</evidence>
<gene>
    <name evidence="2" type="ORF">K6V98_04895</name>
</gene>
<dbReference type="InterPro" id="IPR011733">
    <property type="entry name" value="CHP02185_IM"/>
</dbReference>
<keyword evidence="3" id="KW-1185">Reference proteome</keyword>
<dbReference type="RefSeq" id="WP_222199410.1">
    <property type="nucleotide sequence ID" value="NZ_JAIMFO010000006.1"/>
</dbReference>
<keyword evidence="1" id="KW-1133">Transmembrane helix</keyword>
<evidence type="ECO:0000256" key="1">
    <source>
        <dbReference type="SAM" id="Phobius"/>
    </source>
</evidence>
<name>A0ABS7MK98_9ACTN</name>
<proteinExistence type="predicted"/>
<feature type="transmembrane region" description="Helical" evidence="1">
    <location>
        <begin position="109"/>
        <end position="132"/>
    </location>
</feature>
<accession>A0ABS7MK98</accession>
<feature type="transmembrane region" description="Helical" evidence="1">
    <location>
        <begin position="157"/>
        <end position="180"/>
    </location>
</feature>
<dbReference type="NCBIfam" id="TIGR02185">
    <property type="entry name" value="Trep_Strep"/>
    <property type="match status" value="1"/>
</dbReference>